<evidence type="ECO:0000313" key="3">
    <source>
        <dbReference type="EMBL" id="CCA78011.1"/>
    </source>
</evidence>
<dbReference type="AlphaFoldDB" id="G4U352"/>
<evidence type="ECO:0000256" key="1">
    <source>
        <dbReference type="SAM" id="MobiDB-lite"/>
    </source>
</evidence>
<feature type="compositionally biased region" description="Basic and acidic residues" evidence="1">
    <location>
        <begin position="295"/>
        <end position="306"/>
    </location>
</feature>
<dbReference type="OrthoDB" id="5599874at2759"/>
<sequence length="449" mass="48112">MSSTTTTSTIQNIKENARPSISTHRLLYRGSLALPDSEMILDGLAFVMEIAFKSPMSLINSPIPLGLESMRGRPLRLVAVINISDITLECFGDVSMYIHPDAFLTRSFFERTLCSDTPLIPDANNMRTRMAVRIGLGDGQGPDDSDILVFGQLDTSTLPNESPPTLQLLAGRIAPPPVPSSPPRRIPRPDDPLPRANPLVNLHLSPGRRGLKRKRSSGTNPFATDHATAIALAGSKAQKGDGMAASALLAALAEAQAEEEKKRKSGKVVVGDGEPISKGLTRRPLLRVTSSKGPGADKSKGQRLDTDGFVVPGLPARTNSLKGKDVDPGQANGTESELETKNKNAIKKRTLAALEACGISKSHSQFKDMYGSINSGVKFAVRNIIRDTHVDRDLIVKLVETHLEMYFGGRGGKYNLHEKDAPSQTEEATATNAGPNTTADYTTAPPPAA</sequence>
<evidence type="ECO:0000259" key="2">
    <source>
        <dbReference type="Pfam" id="PF18596"/>
    </source>
</evidence>
<dbReference type="OMA" id="DVCMDIH"/>
<proteinExistence type="predicted"/>
<dbReference type="EMBL" id="CAFZ01001879">
    <property type="protein sequence ID" value="CCA78011.1"/>
    <property type="molecule type" value="Genomic_DNA"/>
</dbReference>
<dbReference type="InParanoid" id="G4U352"/>
<accession>G4U352</accession>
<feature type="region of interest" description="Disordered" evidence="1">
    <location>
        <begin position="173"/>
        <end position="222"/>
    </location>
</feature>
<dbReference type="InterPro" id="IPR041260">
    <property type="entry name" value="Sld7_C"/>
</dbReference>
<name>G4U352_SERID</name>
<feature type="compositionally biased region" description="Low complexity" evidence="1">
    <location>
        <begin position="425"/>
        <end position="443"/>
    </location>
</feature>
<dbReference type="HOGENOM" id="CLU_037886_0_0_1"/>
<feature type="region of interest" description="Disordered" evidence="1">
    <location>
        <begin position="413"/>
        <end position="449"/>
    </location>
</feature>
<feature type="compositionally biased region" description="Pro residues" evidence="1">
    <location>
        <begin position="174"/>
        <end position="184"/>
    </location>
</feature>
<feature type="region of interest" description="Disordered" evidence="1">
    <location>
        <begin position="259"/>
        <end position="339"/>
    </location>
</feature>
<protein>
    <recommendedName>
        <fullName evidence="2">Sld7 C-terminal domain-containing protein</fullName>
    </recommendedName>
</protein>
<dbReference type="eggNOG" id="ENOG502SCTC">
    <property type="taxonomic scope" value="Eukaryota"/>
</dbReference>
<reference evidence="3 4" key="1">
    <citation type="journal article" date="2011" name="PLoS Pathog.">
        <title>Endophytic Life Strategies Decoded by Genome and Transcriptome Analyses of the Mutualistic Root Symbiont Piriformospora indica.</title>
        <authorList>
            <person name="Zuccaro A."/>
            <person name="Lahrmann U."/>
            <person name="Guldener U."/>
            <person name="Langen G."/>
            <person name="Pfiffi S."/>
            <person name="Biedenkopf D."/>
            <person name="Wong P."/>
            <person name="Samans B."/>
            <person name="Grimm C."/>
            <person name="Basiewicz M."/>
            <person name="Murat C."/>
            <person name="Martin F."/>
            <person name="Kogel K.H."/>
        </authorList>
    </citation>
    <scope>NUCLEOTIDE SEQUENCE [LARGE SCALE GENOMIC DNA]</scope>
    <source>
        <strain evidence="3 4">DSM 11827</strain>
    </source>
</reference>
<evidence type="ECO:0000313" key="4">
    <source>
        <dbReference type="Proteomes" id="UP000007148"/>
    </source>
</evidence>
<dbReference type="Proteomes" id="UP000007148">
    <property type="component" value="Unassembled WGS sequence"/>
</dbReference>
<keyword evidence="4" id="KW-1185">Reference proteome</keyword>
<comment type="caution">
    <text evidence="3">The sequence shown here is derived from an EMBL/GenBank/DDBJ whole genome shotgun (WGS) entry which is preliminary data.</text>
</comment>
<dbReference type="Pfam" id="PF18596">
    <property type="entry name" value="Sld7_C"/>
    <property type="match status" value="1"/>
</dbReference>
<gene>
    <name evidence="3" type="ORF">PIIN_09525</name>
</gene>
<organism evidence="3 4">
    <name type="scientific">Serendipita indica (strain DSM 11827)</name>
    <name type="common">Root endophyte fungus</name>
    <name type="synonym">Piriformospora indica</name>
    <dbReference type="NCBI Taxonomy" id="1109443"/>
    <lineage>
        <taxon>Eukaryota</taxon>
        <taxon>Fungi</taxon>
        <taxon>Dikarya</taxon>
        <taxon>Basidiomycota</taxon>
        <taxon>Agaricomycotina</taxon>
        <taxon>Agaricomycetes</taxon>
        <taxon>Sebacinales</taxon>
        <taxon>Serendipitaceae</taxon>
        <taxon>Serendipita</taxon>
    </lineage>
</organism>
<feature type="domain" description="Sld7 C-terminal" evidence="2">
    <location>
        <begin position="339"/>
        <end position="406"/>
    </location>
</feature>